<keyword evidence="8 9" id="KW-0472">Membrane</keyword>
<dbReference type="Proteomes" id="UP000294963">
    <property type="component" value="Unassembled WGS sequence"/>
</dbReference>
<evidence type="ECO:0000256" key="7">
    <source>
        <dbReference type="ARBA" id="ARBA00022989"/>
    </source>
</evidence>
<dbReference type="Pfam" id="PF26002">
    <property type="entry name" value="Beta-barrel_AprE"/>
    <property type="match status" value="1"/>
</dbReference>
<evidence type="ECO:0000256" key="6">
    <source>
        <dbReference type="ARBA" id="ARBA00022692"/>
    </source>
</evidence>
<dbReference type="PANTHER" id="PTHR30386">
    <property type="entry name" value="MEMBRANE FUSION SUBUNIT OF EMRAB-TOLC MULTIDRUG EFFLUX PUMP"/>
    <property type="match status" value="1"/>
</dbReference>
<organism evidence="12 13">
    <name type="scientific">Acinetobacter calcoaceticus</name>
    <dbReference type="NCBI Taxonomy" id="471"/>
    <lineage>
        <taxon>Bacteria</taxon>
        <taxon>Pseudomonadati</taxon>
        <taxon>Pseudomonadota</taxon>
        <taxon>Gammaproteobacteria</taxon>
        <taxon>Moraxellales</taxon>
        <taxon>Moraxellaceae</taxon>
        <taxon>Acinetobacter</taxon>
        <taxon>Acinetobacter calcoaceticus/baumannii complex</taxon>
    </lineage>
</organism>
<dbReference type="Gene3D" id="2.40.50.100">
    <property type="match status" value="1"/>
</dbReference>
<feature type="domain" description="AprE-like beta-barrel" evidence="11">
    <location>
        <begin position="289"/>
        <end position="388"/>
    </location>
</feature>
<dbReference type="GO" id="GO:0005886">
    <property type="term" value="C:plasma membrane"/>
    <property type="evidence" value="ECO:0007669"/>
    <property type="project" value="UniProtKB-SubCell"/>
</dbReference>
<dbReference type="EMBL" id="SLVJ01000023">
    <property type="protein sequence ID" value="TCM62823.1"/>
    <property type="molecule type" value="Genomic_DNA"/>
</dbReference>
<dbReference type="Gene3D" id="2.40.30.170">
    <property type="match status" value="1"/>
</dbReference>
<comment type="similarity">
    <text evidence="2 9">Belongs to the membrane fusion protein (MFP) (TC 8.A.1) family.</text>
</comment>
<dbReference type="InterPro" id="IPR010129">
    <property type="entry name" value="T1SS_HlyD"/>
</dbReference>
<dbReference type="InterPro" id="IPR058982">
    <property type="entry name" value="Beta-barrel_AprE"/>
</dbReference>
<dbReference type="GO" id="GO:0015031">
    <property type="term" value="P:protein transport"/>
    <property type="evidence" value="ECO:0007669"/>
    <property type="project" value="InterPro"/>
</dbReference>
<reference evidence="12 13" key="1">
    <citation type="submission" date="2019-03" db="EMBL/GenBank/DDBJ databases">
        <title>Genomic analyses of the natural microbiome of Caenorhabditis elegans.</title>
        <authorList>
            <person name="Samuel B."/>
        </authorList>
    </citation>
    <scope>NUCLEOTIDE SEQUENCE [LARGE SCALE GENOMIC DNA]</scope>
    <source>
        <strain evidence="12 13">JUb89</strain>
    </source>
</reference>
<gene>
    <name evidence="12" type="ORF">EC844_12369</name>
</gene>
<keyword evidence="5 9" id="KW-0997">Cell inner membrane</keyword>
<evidence type="ECO:0000256" key="1">
    <source>
        <dbReference type="ARBA" id="ARBA00004377"/>
    </source>
</evidence>
<keyword evidence="4 9" id="KW-1003">Cell membrane</keyword>
<evidence type="ECO:0000259" key="10">
    <source>
        <dbReference type="Pfam" id="PF25917"/>
    </source>
</evidence>
<evidence type="ECO:0000313" key="13">
    <source>
        <dbReference type="Proteomes" id="UP000294963"/>
    </source>
</evidence>
<protein>
    <recommendedName>
        <fullName evidence="9">Membrane fusion protein (MFP) family protein</fullName>
    </recommendedName>
</protein>
<evidence type="ECO:0000256" key="8">
    <source>
        <dbReference type="ARBA" id="ARBA00023136"/>
    </source>
</evidence>
<dbReference type="PRINTS" id="PR01490">
    <property type="entry name" value="RTXTOXIND"/>
</dbReference>
<name>A0A4R1XT28_ACICA</name>
<dbReference type="PANTHER" id="PTHR30386:SF26">
    <property type="entry name" value="TRANSPORT PROTEIN COMB"/>
    <property type="match status" value="1"/>
</dbReference>
<dbReference type="OrthoDB" id="9775513at2"/>
<dbReference type="NCBIfam" id="TIGR01843">
    <property type="entry name" value="type_I_hlyD"/>
    <property type="match status" value="1"/>
</dbReference>
<dbReference type="Pfam" id="PF25917">
    <property type="entry name" value="BSH_RND"/>
    <property type="match status" value="1"/>
</dbReference>
<keyword evidence="3 9" id="KW-0813">Transport</keyword>
<dbReference type="InterPro" id="IPR011053">
    <property type="entry name" value="Single_hybrid_motif"/>
</dbReference>
<keyword evidence="13" id="KW-1185">Reference proteome</keyword>
<dbReference type="InterPro" id="IPR050739">
    <property type="entry name" value="MFP"/>
</dbReference>
<keyword evidence="6 9" id="KW-0812">Transmembrane</keyword>
<evidence type="ECO:0000256" key="4">
    <source>
        <dbReference type="ARBA" id="ARBA00022475"/>
    </source>
</evidence>
<dbReference type="AlphaFoldDB" id="A0A4R1XT28"/>
<comment type="subcellular location">
    <subcellularLocation>
        <location evidence="1 9">Cell inner membrane</location>
        <topology evidence="1 9">Single-pass membrane protein</topology>
    </subcellularLocation>
</comment>
<comment type="caution">
    <text evidence="12">The sequence shown here is derived from an EMBL/GenBank/DDBJ whole genome shotgun (WGS) entry which is preliminary data.</text>
</comment>
<feature type="domain" description="Multidrug resistance protein MdtA-like barrel-sandwich hybrid" evidence="10">
    <location>
        <begin position="81"/>
        <end position="279"/>
    </location>
</feature>
<evidence type="ECO:0000256" key="2">
    <source>
        <dbReference type="ARBA" id="ARBA00009477"/>
    </source>
</evidence>
<evidence type="ECO:0000313" key="12">
    <source>
        <dbReference type="EMBL" id="TCM62823.1"/>
    </source>
</evidence>
<evidence type="ECO:0000256" key="3">
    <source>
        <dbReference type="ARBA" id="ARBA00022448"/>
    </source>
</evidence>
<keyword evidence="7 9" id="KW-1133">Transmembrane helix</keyword>
<dbReference type="SUPFAM" id="SSF51230">
    <property type="entry name" value="Single hybrid motif"/>
    <property type="match status" value="1"/>
</dbReference>
<evidence type="ECO:0000259" key="11">
    <source>
        <dbReference type="Pfam" id="PF26002"/>
    </source>
</evidence>
<evidence type="ECO:0000256" key="9">
    <source>
        <dbReference type="RuleBase" id="RU365093"/>
    </source>
</evidence>
<evidence type="ECO:0000256" key="5">
    <source>
        <dbReference type="ARBA" id="ARBA00022519"/>
    </source>
</evidence>
<sequence>MRKDNQLESISQSDLKLMNDLNSALQQQKHRGHFIVVFLLLVLIVVFVVWAYNSSLEEVTRGQGTIISSSHEQIIQSLDPGVIVAMHVKEGDIVEKDQVLLELDDTRSSAMLRETEAKVDNLTAIAARLKAETTGTQPVFPKTLSAELKQREQTAFVARRRAMTDAVAGLQNSKQYLDREIAITRPLAQQGLVSNVEVLRMERQSADLGLQISERQNRYATDANNELVKTEAELAQAVEMVVMRADPVEGSDIRAPLRGIVKNIKINTVGGVVNAGQEIMEIIPIDDKLLVEAYIRPQDVAFLRPGLPAVVKVSAYDYGIYGGLEGKVTLISPDTLSNDKRNSELKLNQNDVYYRILVQTDESSLLDKNGQKMPIIPGMVATVDIKTGEKSVFQYLTKPITRMKQAMQER</sequence>
<dbReference type="InterPro" id="IPR058625">
    <property type="entry name" value="MdtA-like_BSH"/>
</dbReference>
<feature type="transmembrane region" description="Helical" evidence="9">
    <location>
        <begin position="34"/>
        <end position="52"/>
    </location>
</feature>
<proteinExistence type="inferred from homology"/>
<accession>A0A4R1XT28</accession>